<comment type="subcellular location">
    <subcellularLocation>
        <location evidence="1">Cytoplasm</location>
    </subcellularLocation>
</comment>
<dbReference type="RefSeq" id="WP_072696328.1">
    <property type="nucleotide sequence ID" value="NZ_FRDI01000003.1"/>
</dbReference>
<dbReference type="STRING" id="1121455.SAMN02745728_00630"/>
<evidence type="ECO:0000256" key="14">
    <source>
        <dbReference type="PIRSR" id="PIRSR602481-2"/>
    </source>
</evidence>
<evidence type="ECO:0000256" key="1">
    <source>
        <dbReference type="ARBA" id="ARBA00004496"/>
    </source>
</evidence>
<evidence type="ECO:0000256" key="10">
    <source>
        <dbReference type="ARBA" id="ARBA00023015"/>
    </source>
</evidence>
<proteinExistence type="inferred from homology"/>
<evidence type="ECO:0000256" key="4">
    <source>
        <dbReference type="ARBA" id="ARBA00020910"/>
    </source>
</evidence>
<dbReference type="EMBL" id="FRDI01000003">
    <property type="protein sequence ID" value="SHN55096.1"/>
    <property type="molecule type" value="Genomic_DNA"/>
</dbReference>
<keyword evidence="12" id="KW-0804">Transcription</keyword>
<gene>
    <name evidence="15" type="ORF">SAMN02745728_00630</name>
</gene>
<dbReference type="PANTHER" id="PTHR33202">
    <property type="entry name" value="ZINC UPTAKE REGULATION PROTEIN"/>
    <property type="match status" value="1"/>
</dbReference>
<feature type="binding site" evidence="14">
    <location>
        <position position="113"/>
    </location>
    <ligand>
        <name>Fe cation</name>
        <dbReference type="ChEBI" id="CHEBI:24875"/>
    </ligand>
</feature>
<evidence type="ECO:0000256" key="8">
    <source>
        <dbReference type="ARBA" id="ARBA00022833"/>
    </source>
</evidence>
<protein>
    <recommendedName>
        <fullName evidence="4">Ferric uptake regulation protein</fullName>
    </recommendedName>
</protein>
<feature type="binding site" evidence="14">
    <location>
        <position position="92"/>
    </location>
    <ligand>
        <name>Fe cation</name>
        <dbReference type="ChEBI" id="CHEBI:24875"/>
    </ligand>
</feature>
<evidence type="ECO:0000313" key="15">
    <source>
        <dbReference type="EMBL" id="SHN55096.1"/>
    </source>
</evidence>
<name>A0A1M7S9E3_9BACT</name>
<evidence type="ECO:0000256" key="13">
    <source>
        <dbReference type="PIRSR" id="PIRSR602481-1"/>
    </source>
</evidence>
<organism evidence="15 16">
    <name type="scientific">Desulfovibrio litoralis DSM 11393</name>
    <dbReference type="NCBI Taxonomy" id="1121455"/>
    <lineage>
        <taxon>Bacteria</taxon>
        <taxon>Pseudomonadati</taxon>
        <taxon>Thermodesulfobacteriota</taxon>
        <taxon>Desulfovibrionia</taxon>
        <taxon>Desulfovibrionales</taxon>
        <taxon>Desulfovibrionaceae</taxon>
        <taxon>Desulfovibrio</taxon>
    </lineage>
</organism>
<evidence type="ECO:0000256" key="9">
    <source>
        <dbReference type="ARBA" id="ARBA00023004"/>
    </source>
</evidence>
<dbReference type="AlphaFoldDB" id="A0A1M7S9E3"/>
<keyword evidence="7 13" id="KW-0479">Metal-binding</keyword>
<evidence type="ECO:0000256" key="6">
    <source>
        <dbReference type="ARBA" id="ARBA00022491"/>
    </source>
</evidence>
<accession>A0A1M7S9E3</accession>
<dbReference type="GO" id="GO:0003700">
    <property type="term" value="F:DNA-binding transcription factor activity"/>
    <property type="evidence" value="ECO:0007669"/>
    <property type="project" value="InterPro"/>
</dbReference>
<dbReference type="PANTHER" id="PTHR33202:SF2">
    <property type="entry name" value="FERRIC UPTAKE REGULATION PROTEIN"/>
    <property type="match status" value="1"/>
</dbReference>
<keyword evidence="8 13" id="KW-0862">Zinc</keyword>
<dbReference type="GO" id="GO:0045892">
    <property type="term" value="P:negative regulation of DNA-templated transcription"/>
    <property type="evidence" value="ECO:0007669"/>
    <property type="project" value="TreeGrafter"/>
</dbReference>
<dbReference type="InterPro" id="IPR002481">
    <property type="entry name" value="FUR"/>
</dbReference>
<dbReference type="GO" id="GO:0000976">
    <property type="term" value="F:transcription cis-regulatory region binding"/>
    <property type="evidence" value="ECO:0007669"/>
    <property type="project" value="TreeGrafter"/>
</dbReference>
<feature type="binding site" evidence="14">
    <location>
        <position position="94"/>
    </location>
    <ligand>
        <name>Fe cation</name>
        <dbReference type="ChEBI" id="CHEBI:24875"/>
    </ligand>
</feature>
<evidence type="ECO:0000256" key="7">
    <source>
        <dbReference type="ARBA" id="ARBA00022723"/>
    </source>
</evidence>
<evidence type="ECO:0000256" key="2">
    <source>
        <dbReference type="ARBA" id="ARBA00007957"/>
    </source>
</evidence>
<evidence type="ECO:0000256" key="3">
    <source>
        <dbReference type="ARBA" id="ARBA00011738"/>
    </source>
</evidence>
<dbReference type="Proteomes" id="UP000186469">
    <property type="component" value="Unassembled WGS sequence"/>
</dbReference>
<dbReference type="GO" id="GO:1900705">
    <property type="term" value="P:negative regulation of siderophore biosynthetic process"/>
    <property type="evidence" value="ECO:0007669"/>
    <property type="project" value="TreeGrafter"/>
</dbReference>
<evidence type="ECO:0000256" key="11">
    <source>
        <dbReference type="ARBA" id="ARBA00023125"/>
    </source>
</evidence>
<evidence type="ECO:0000313" key="16">
    <source>
        <dbReference type="Proteomes" id="UP000186469"/>
    </source>
</evidence>
<evidence type="ECO:0000256" key="5">
    <source>
        <dbReference type="ARBA" id="ARBA00022490"/>
    </source>
</evidence>
<dbReference type="GO" id="GO:0005829">
    <property type="term" value="C:cytosol"/>
    <property type="evidence" value="ECO:0007669"/>
    <property type="project" value="TreeGrafter"/>
</dbReference>
<keyword evidence="11" id="KW-0238">DNA-binding</keyword>
<dbReference type="FunFam" id="3.30.1490.190:FF:000001">
    <property type="entry name" value="Ferric uptake regulation protein"/>
    <property type="match status" value="1"/>
</dbReference>
<dbReference type="InterPro" id="IPR043135">
    <property type="entry name" value="Fur_C"/>
</dbReference>
<keyword evidence="10" id="KW-0805">Transcription regulation</keyword>
<keyword evidence="9 14" id="KW-0408">Iron</keyword>
<feature type="binding site" evidence="13">
    <location>
        <position position="101"/>
    </location>
    <ligand>
        <name>Zn(2+)</name>
        <dbReference type="ChEBI" id="CHEBI:29105"/>
    </ligand>
</feature>
<dbReference type="OrthoDB" id="8659436at2"/>
<keyword evidence="5" id="KW-0963">Cytoplasm</keyword>
<feature type="binding site" evidence="14">
    <location>
        <position position="130"/>
    </location>
    <ligand>
        <name>Fe cation</name>
        <dbReference type="ChEBI" id="CHEBI:24875"/>
    </ligand>
</feature>
<sequence>MKKLQKRFDDFIALKSLKHTHQRNLIFDVFLNSDGHLSTEELYEKIKSIDSSVGQATVYRTMKLLCEAGIAHEIHFGDGLTRYEVDDSGKKHHDHLICTVCGKIFEFVDELIEQRQKELAKKYDFDLTSHRMYLYGVCADCRKKI</sequence>
<evidence type="ECO:0000256" key="12">
    <source>
        <dbReference type="ARBA" id="ARBA00023163"/>
    </source>
</evidence>
<feature type="binding site" evidence="13">
    <location>
        <position position="138"/>
    </location>
    <ligand>
        <name>Zn(2+)</name>
        <dbReference type="ChEBI" id="CHEBI:29105"/>
    </ligand>
</feature>
<reference evidence="15 16" key="1">
    <citation type="submission" date="2016-12" db="EMBL/GenBank/DDBJ databases">
        <authorList>
            <person name="Song W.-J."/>
            <person name="Kurnit D.M."/>
        </authorList>
    </citation>
    <scope>NUCLEOTIDE SEQUENCE [LARGE SCALE GENOMIC DNA]</scope>
    <source>
        <strain evidence="15 16">DSM 11393</strain>
    </source>
</reference>
<dbReference type="SUPFAM" id="SSF46785">
    <property type="entry name" value="Winged helix' DNA-binding domain"/>
    <property type="match status" value="1"/>
</dbReference>
<comment type="cofactor">
    <cofactor evidence="13">
        <name>Zn(2+)</name>
        <dbReference type="ChEBI" id="CHEBI:29105"/>
    </cofactor>
    <text evidence="13">Binds 1 zinc ion per subunit.</text>
</comment>
<dbReference type="InterPro" id="IPR036390">
    <property type="entry name" value="WH_DNA-bd_sf"/>
</dbReference>
<dbReference type="GO" id="GO:0008270">
    <property type="term" value="F:zinc ion binding"/>
    <property type="evidence" value="ECO:0007669"/>
    <property type="project" value="TreeGrafter"/>
</dbReference>
<dbReference type="Gene3D" id="1.10.10.10">
    <property type="entry name" value="Winged helix-like DNA-binding domain superfamily/Winged helix DNA-binding domain"/>
    <property type="match status" value="1"/>
</dbReference>
<comment type="subunit">
    <text evidence="3">Homodimer.</text>
</comment>
<dbReference type="InterPro" id="IPR036388">
    <property type="entry name" value="WH-like_DNA-bd_sf"/>
</dbReference>
<feature type="binding site" evidence="13">
    <location>
        <position position="98"/>
    </location>
    <ligand>
        <name>Zn(2+)</name>
        <dbReference type="ChEBI" id="CHEBI:29105"/>
    </ligand>
</feature>
<dbReference type="Pfam" id="PF01475">
    <property type="entry name" value="FUR"/>
    <property type="match status" value="1"/>
</dbReference>
<dbReference type="Gene3D" id="3.30.1490.190">
    <property type="match status" value="1"/>
</dbReference>
<comment type="cofactor">
    <cofactor evidence="14">
        <name>Mn(2+)</name>
        <dbReference type="ChEBI" id="CHEBI:29035"/>
    </cofactor>
    <cofactor evidence="14">
        <name>Fe(2+)</name>
        <dbReference type="ChEBI" id="CHEBI:29033"/>
    </cofactor>
    <text evidence="14">Binds 1 Mn(2+) or Fe(2+) ion per subunit.</text>
</comment>
<comment type="similarity">
    <text evidence="2">Belongs to the Fur family.</text>
</comment>
<keyword evidence="16" id="KW-1185">Reference proteome</keyword>
<feature type="binding site" evidence="13">
    <location>
        <position position="141"/>
    </location>
    <ligand>
        <name>Zn(2+)</name>
        <dbReference type="ChEBI" id="CHEBI:29105"/>
    </ligand>
</feature>
<dbReference type="CDD" id="cd07153">
    <property type="entry name" value="Fur_like"/>
    <property type="match status" value="1"/>
</dbReference>
<keyword evidence="6" id="KW-0678">Repressor</keyword>